<evidence type="ECO:0000313" key="2">
    <source>
        <dbReference type="EMBL" id="GJM95229.1"/>
    </source>
</evidence>
<keyword evidence="3" id="KW-1185">Reference proteome</keyword>
<sequence length="298" mass="31979">MVAAGATIVHGHSASNTPAAQFWEQALPGSPMPDAIADLVRKAPHCRITQQQYQCVRALRLYMQLADGGRDRHLLQHGTAPSGQHHDALLPAEAEPAAILPHDVALNVPFSNLDDVLSTFSIPSASDDAARFRDTLTRCQAPPLAGVVKSCSTSLEATVQAAMRFLGTDHDGVTMAATPEIPRAGLPRHPYVVQAVTQLASDKYVSCHVMPFPYAVYLCHTTRKEPYGGFKVWLRGVGGDAGEGPEVSLLAFCHMDTSGWNPAHPAFEVLHTRPGGSPVCHFTTYGSLAFVRKASTRA</sequence>
<comment type="caution">
    <text evidence="2">The sequence shown here is derived from an EMBL/GenBank/DDBJ whole genome shotgun (WGS) entry which is preliminary data.</text>
</comment>
<dbReference type="PROSITE" id="PS51277">
    <property type="entry name" value="BURP"/>
    <property type="match status" value="1"/>
</dbReference>
<evidence type="ECO:0000259" key="1">
    <source>
        <dbReference type="PROSITE" id="PS51277"/>
    </source>
</evidence>
<protein>
    <recommendedName>
        <fullName evidence="1">BURP domain-containing protein</fullName>
    </recommendedName>
</protein>
<accession>A0AAV5CAW0</accession>
<dbReference type="InterPro" id="IPR004873">
    <property type="entry name" value="BURP_dom"/>
</dbReference>
<dbReference type="InterPro" id="IPR044816">
    <property type="entry name" value="BURP"/>
</dbReference>
<dbReference type="AlphaFoldDB" id="A0AAV5CAW0"/>
<dbReference type="PANTHER" id="PTHR31236:SF24">
    <property type="entry name" value="BURP DOMAIN PROTEIN RD22"/>
    <property type="match status" value="1"/>
</dbReference>
<reference evidence="2" key="2">
    <citation type="submission" date="2021-12" db="EMBL/GenBank/DDBJ databases">
        <title>Resequencing data analysis of finger millet.</title>
        <authorList>
            <person name="Hatakeyama M."/>
            <person name="Aluri S."/>
            <person name="Balachadran M.T."/>
            <person name="Sivarajan S.R."/>
            <person name="Poveda L."/>
            <person name="Shimizu-Inatsugi R."/>
            <person name="Schlapbach R."/>
            <person name="Sreeman S.M."/>
            <person name="Shimizu K.K."/>
        </authorList>
    </citation>
    <scope>NUCLEOTIDE SEQUENCE</scope>
</reference>
<dbReference type="SMART" id="SM01045">
    <property type="entry name" value="BURP"/>
    <property type="match status" value="1"/>
</dbReference>
<feature type="domain" description="BURP" evidence="1">
    <location>
        <begin position="20"/>
        <end position="293"/>
    </location>
</feature>
<reference evidence="2" key="1">
    <citation type="journal article" date="2018" name="DNA Res.">
        <title>Multiple hybrid de novo genome assembly of finger millet, an orphan allotetraploid crop.</title>
        <authorList>
            <person name="Hatakeyama M."/>
            <person name="Aluri S."/>
            <person name="Balachadran M.T."/>
            <person name="Sivarajan S.R."/>
            <person name="Patrignani A."/>
            <person name="Gruter S."/>
            <person name="Poveda L."/>
            <person name="Shimizu-Inatsugi R."/>
            <person name="Baeten J."/>
            <person name="Francoijs K.J."/>
            <person name="Nataraja K.N."/>
            <person name="Reddy Y.A.N."/>
            <person name="Phadnis S."/>
            <person name="Ravikumar R.L."/>
            <person name="Schlapbach R."/>
            <person name="Sreeman S.M."/>
            <person name="Shimizu K.K."/>
        </authorList>
    </citation>
    <scope>NUCLEOTIDE SEQUENCE</scope>
</reference>
<dbReference type="Proteomes" id="UP001054889">
    <property type="component" value="Unassembled WGS sequence"/>
</dbReference>
<dbReference type="PANTHER" id="PTHR31236">
    <property type="entry name" value="BURP DOMAIN PROTEIN USPL1-LIKE"/>
    <property type="match status" value="1"/>
</dbReference>
<name>A0AAV5CAW0_ELECO</name>
<dbReference type="Pfam" id="PF03181">
    <property type="entry name" value="BURP"/>
    <property type="match status" value="1"/>
</dbReference>
<dbReference type="EMBL" id="BQKI01000005">
    <property type="protein sequence ID" value="GJM95229.1"/>
    <property type="molecule type" value="Genomic_DNA"/>
</dbReference>
<organism evidence="2 3">
    <name type="scientific">Eleusine coracana subsp. coracana</name>
    <dbReference type="NCBI Taxonomy" id="191504"/>
    <lineage>
        <taxon>Eukaryota</taxon>
        <taxon>Viridiplantae</taxon>
        <taxon>Streptophyta</taxon>
        <taxon>Embryophyta</taxon>
        <taxon>Tracheophyta</taxon>
        <taxon>Spermatophyta</taxon>
        <taxon>Magnoliopsida</taxon>
        <taxon>Liliopsida</taxon>
        <taxon>Poales</taxon>
        <taxon>Poaceae</taxon>
        <taxon>PACMAD clade</taxon>
        <taxon>Chloridoideae</taxon>
        <taxon>Cynodonteae</taxon>
        <taxon>Eleusininae</taxon>
        <taxon>Eleusine</taxon>
    </lineage>
</organism>
<proteinExistence type="predicted"/>
<gene>
    <name evidence="2" type="primary">ga11941</name>
    <name evidence="2" type="ORF">PR202_ga11941</name>
</gene>
<evidence type="ECO:0000313" key="3">
    <source>
        <dbReference type="Proteomes" id="UP001054889"/>
    </source>
</evidence>